<dbReference type="SUPFAM" id="SSF56601">
    <property type="entry name" value="beta-lactamase/transpeptidase-like"/>
    <property type="match status" value="1"/>
</dbReference>
<dbReference type="InterPro" id="IPR001466">
    <property type="entry name" value="Beta-lactam-related"/>
</dbReference>
<feature type="domain" description="Beta-lactamase-related" evidence="2">
    <location>
        <begin position="275"/>
        <end position="551"/>
    </location>
</feature>
<sequence>MYRHHPSTFILYSCWFALCSTILATEFSCQTSSISKVLLSNGPPISFNSPYAQTLSVNFLFQSPFQLASAIQVSAINIFPRQNSISLTMRAALYDAASMLIAQTPTITTPTAEFSNTQSKPWSLPLERSVNLAVGINYHVAYWFANSSNNGTGVVALYATSPANATWLKPTADFISVNGSFPALLSAPYTFGSGRAAPFIELIGKPCLNEISAATINLDNTILSILQTIRIKYGGIPALGASIIQMPTSDSFEGVQPIKDTVCPFIPVSTVVSGVRRADAKIPEPVTVNDKWHLGSNTKAMTATLVQMLIQKGRLSLNTTVGDIFPYLPYSSMTTTPSSSSSSESCICDNLQHTNGYFSKSLYSCNLRIHTSWKYITIAHLLTHTSGLESLDALFSEQYFIDSVALDTNGSNELCTNYPIPSRRYHLSVMLPVMIPNSPPSIDVPVNSVYSNNNFILLGLILEELLSLPWETIIQQQLFDPLGMSTAGFLSPITNVSLDAYAIQPLGHYKDHNNIIRSVDSDLPKSWAPTGLVHASLGDWSKFIACQLQEGRDLAALGFPPTNTNFLNITNSLYIFSPSVWQSIHDRYTFPSANSSISSHSLSELINENDQIGFSLMHTGSNTVWYAYVVAYPRLSQPMAILVTANIGIDDVVWEAKAAIINLYLAWQEQGQPASTITSTAPLSVTLNNYFVFIFTCLTFFH</sequence>
<accession>A0A813WIF3</accession>
<dbReference type="Gene3D" id="3.40.710.10">
    <property type="entry name" value="DD-peptidase/beta-lactamase superfamily"/>
    <property type="match status" value="2"/>
</dbReference>
<dbReference type="EMBL" id="CAJNOR010000251">
    <property type="protein sequence ID" value="CAF0855828.1"/>
    <property type="molecule type" value="Genomic_DNA"/>
</dbReference>
<dbReference type="InterPro" id="IPR050491">
    <property type="entry name" value="AmpC-like"/>
</dbReference>
<proteinExistence type="predicted"/>
<gene>
    <name evidence="3" type="ORF">XAT740_LOCUS5722</name>
</gene>
<comment type="caution">
    <text evidence="3">The sequence shown here is derived from an EMBL/GenBank/DDBJ whole genome shotgun (WGS) entry which is preliminary data.</text>
</comment>
<evidence type="ECO:0000313" key="3">
    <source>
        <dbReference type="EMBL" id="CAF0855828.1"/>
    </source>
</evidence>
<protein>
    <recommendedName>
        <fullName evidence="2">Beta-lactamase-related domain-containing protein</fullName>
    </recommendedName>
</protein>
<name>A0A813WIF3_ADIRI</name>
<dbReference type="InterPro" id="IPR012338">
    <property type="entry name" value="Beta-lactam/transpept-like"/>
</dbReference>
<reference evidence="3" key="1">
    <citation type="submission" date="2021-02" db="EMBL/GenBank/DDBJ databases">
        <authorList>
            <person name="Nowell W R."/>
        </authorList>
    </citation>
    <scope>NUCLEOTIDE SEQUENCE</scope>
</reference>
<keyword evidence="1" id="KW-0732">Signal</keyword>
<feature type="chain" id="PRO_5032743559" description="Beta-lactamase-related domain-containing protein" evidence="1">
    <location>
        <begin position="25"/>
        <end position="702"/>
    </location>
</feature>
<organism evidence="3 4">
    <name type="scientific">Adineta ricciae</name>
    <name type="common">Rotifer</name>
    <dbReference type="NCBI Taxonomy" id="249248"/>
    <lineage>
        <taxon>Eukaryota</taxon>
        <taxon>Metazoa</taxon>
        <taxon>Spiralia</taxon>
        <taxon>Gnathifera</taxon>
        <taxon>Rotifera</taxon>
        <taxon>Eurotatoria</taxon>
        <taxon>Bdelloidea</taxon>
        <taxon>Adinetida</taxon>
        <taxon>Adinetidae</taxon>
        <taxon>Adineta</taxon>
    </lineage>
</organism>
<evidence type="ECO:0000256" key="1">
    <source>
        <dbReference type="SAM" id="SignalP"/>
    </source>
</evidence>
<dbReference type="AlphaFoldDB" id="A0A813WIF3"/>
<dbReference type="PANTHER" id="PTHR46825">
    <property type="entry name" value="D-ALANYL-D-ALANINE-CARBOXYPEPTIDASE/ENDOPEPTIDASE AMPH"/>
    <property type="match status" value="1"/>
</dbReference>
<dbReference type="PANTHER" id="PTHR46825:SF9">
    <property type="entry name" value="BETA-LACTAMASE-RELATED DOMAIN-CONTAINING PROTEIN"/>
    <property type="match status" value="1"/>
</dbReference>
<feature type="signal peptide" evidence="1">
    <location>
        <begin position="1"/>
        <end position="24"/>
    </location>
</feature>
<dbReference type="Proteomes" id="UP000663828">
    <property type="component" value="Unassembled WGS sequence"/>
</dbReference>
<keyword evidence="4" id="KW-1185">Reference proteome</keyword>
<dbReference type="Pfam" id="PF00144">
    <property type="entry name" value="Beta-lactamase"/>
    <property type="match status" value="1"/>
</dbReference>
<evidence type="ECO:0000259" key="2">
    <source>
        <dbReference type="Pfam" id="PF00144"/>
    </source>
</evidence>
<evidence type="ECO:0000313" key="4">
    <source>
        <dbReference type="Proteomes" id="UP000663828"/>
    </source>
</evidence>